<proteinExistence type="inferred from homology"/>
<reference evidence="5 6" key="1">
    <citation type="submission" date="2019-12" db="EMBL/GenBank/DDBJ databases">
        <title>Full genome sequence of a Bacillus safensis strain isolated from commercially available natto in Indonesia.</title>
        <authorList>
            <person name="Yoshida M."/>
            <person name="Uomi M."/>
            <person name="Waturangi D."/>
            <person name="Ekaputri J.J."/>
            <person name="Setiamarga D.H.E."/>
        </authorList>
    </citation>
    <scope>NUCLEOTIDE SEQUENCE [LARGE SCALE GENOMIC DNA]</scope>
    <source>
        <strain evidence="5 6">IDN1</strain>
    </source>
</reference>
<dbReference type="EC" id="2.3.3.16" evidence="3"/>
<dbReference type="UniPathway" id="UPA00223"/>
<comment type="similarity">
    <text evidence="2">Belongs to the citrate synthase family.</text>
</comment>
<evidence type="ECO:0000313" key="6">
    <source>
        <dbReference type="Proteomes" id="UP000464658"/>
    </source>
</evidence>
<dbReference type="InterPro" id="IPR016142">
    <property type="entry name" value="Citrate_synth-like_lrg_a-sub"/>
</dbReference>
<accession>A0A5S9MEG8</accession>
<dbReference type="Gene3D" id="1.10.580.10">
    <property type="entry name" value="Citrate Synthase, domain 1"/>
    <property type="match status" value="1"/>
</dbReference>
<dbReference type="GO" id="GO:0036440">
    <property type="term" value="F:citrate synthase activity"/>
    <property type="evidence" value="ECO:0007669"/>
    <property type="project" value="UniProtKB-EC"/>
</dbReference>
<keyword evidence="4" id="KW-0808">Transferase</keyword>
<dbReference type="InterPro" id="IPR002020">
    <property type="entry name" value="Citrate_synthase"/>
</dbReference>
<dbReference type="GO" id="GO:0005829">
    <property type="term" value="C:cytosol"/>
    <property type="evidence" value="ECO:0007669"/>
    <property type="project" value="TreeGrafter"/>
</dbReference>
<protein>
    <recommendedName>
        <fullName evidence="3">citrate synthase (unknown stereospecificity)</fullName>
        <ecNumber evidence="3">2.3.3.16</ecNumber>
    </recommendedName>
</protein>
<dbReference type="GO" id="GO:0006099">
    <property type="term" value="P:tricarboxylic acid cycle"/>
    <property type="evidence" value="ECO:0007669"/>
    <property type="project" value="UniProtKB-UniPathway"/>
</dbReference>
<evidence type="ECO:0000256" key="3">
    <source>
        <dbReference type="ARBA" id="ARBA00012972"/>
    </source>
</evidence>
<evidence type="ECO:0000313" key="5">
    <source>
        <dbReference type="EMBL" id="BBP91483.1"/>
    </source>
</evidence>
<dbReference type="Gene3D" id="1.10.230.10">
    <property type="entry name" value="Cytochrome P450-Terp, domain 2"/>
    <property type="match status" value="1"/>
</dbReference>
<dbReference type="EMBL" id="AP021906">
    <property type="protein sequence ID" value="BBP91483.1"/>
    <property type="molecule type" value="Genomic_DNA"/>
</dbReference>
<gene>
    <name evidence="5" type="ORF">BsIDN1_51010</name>
</gene>
<dbReference type="PANTHER" id="PTHR11739:SF4">
    <property type="entry name" value="CITRATE SYNTHASE, PEROXISOMAL"/>
    <property type="match status" value="1"/>
</dbReference>
<sequence length="131" mass="14308">MSLYSQKKEYSYAANFLYMLNGEEPSSPVEIEAIDKALILHADHELNASTFTARVCVATLSDIYSGVTAAIGALKGPLHGGANEGVMKMLSEIGEVENVDSYIHGKLEKKEKKLWALATVYTVKVTRVQSI</sequence>
<dbReference type="PRINTS" id="PR00143">
    <property type="entry name" value="CITRTSNTHASE"/>
</dbReference>
<organism evidence="5 6">
    <name type="scientific">Bacillus safensis</name>
    <dbReference type="NCBI Taxonomy" id="561879"/>
    <lineage>
        <taxon>Bacteria</taxon>
        <taxon>Bacillati</taxon>
        <taxon>Bacillota</taxon>
        <taxon>Bacilli</taxon>
        <taxon>Bacillales</taxon>
        <taxon>Bacillaceae</taxon>
        <taxon>Bacillus</taxon>
    </lineage>
</organism>
<dbReference type="SUPFAM" id="SSF48256">
    <property type="entry name" value="Citrate synthase"/>
    <property type="match status" value="1"/>
</dbReference>
<evidence type="ECO:0000256" key="4">
    <source>
        <dbReference type="ARBA" id="ARBA00022679"/>
    </source>
</evidence>
<dbReference type="PANTHER" id="PTHR11739">
    <property type="entry name" value="CITRATE SYNTHASE"/>
    <property type="match status" value="1"/>
</dbReference>
<dbReference type="GO" id="GO:0005975">
    <property type="term" value="P:carbohydrate metabolic process"/>
    <property type="evidence" value="ECO:0007669"/>
    <property type="project" value="TreeGrafter"/>
</dbReference>
<evidence type="ECO:0000256" key="1">
    <source>
        <dbReference type="ARBA" id="ARBA00005163"/>
    </source>
</evidence>
<dbReference type="Proteomes" id="UP000464658">
    <property type="component" value="Chromosome"/>
</dbReference>
<name>A0A5S9MEG8_BACIA</name>
<dbReference type="Pfam" id="PF00285">
    <property type="entry name" value="Citrate_synt"/>
    <property type="match status" value="1"/>
</dbReference>
<evidence type="ECO:0000256" key="2">
    <source>
        <dbReference type="ARBA" id="ARBA00010566"/>
    </source>
</evidence>
<dbReference type="InterPro" id="IPR016143">
    <property type="entry name" value="Citrate_synth-like_sm_a-sub"/>
</dbReference>
<comment type="pathway">
    <text evidence="1">Carbohydrate metabolism; tricarboxylic acid cycle.</text>
</comment>
<dbReference type="AlphaFoldDB" id="A0A5S9MEG8"/>
<dbReference type="InterPro" id="IPR036969">
    <property type="entry name" value="Citrate_synthase_sf"/>
</dbReference>